<reference evidence="7" key="1">
    <citation type="submission" date="2014-09" db="EMBL/GenBank/DDBJ databases">
        <authorList>
            <person name="Magalhaes I.L.F."/>
            <person name="Oliveira U."/>
            <person name="Santos F.R."/>
            <person name="Vidigal T.H.D.A."/>
            <person name="Brescovit A.D."/>
            <person name="Santos A.J."/>
        </authorList>
    </citation>
    <scope>NUCLEOTIDE SEQUENCE</scope>
    <source>
        <tissue evidence="7">Shoot tissue taken approximately 20 cm above the soil surface</tissue>
    </source>
</reference>
<feature type="transmembrane region" description="Helical" evidence="6">
    <location>
        <begin position="30"/>
        <end position="47"/>
    </location>
</feature>
<comment type="similarity">
    <text evidence="2">Belongs to the TMEM45 family.</text>
</comment>
<keyword evidence="3 6" id="KW-0812">Transmembrane</keyword>
<evidence type="ECO:0000313" key="7">
    <source>
        <dbReference type="EMBL" id="JAE03953.1"/>
    </source>
</evidence>
<comment type="subcellular location">
    <subcellularLocation>
        <location evidence="1">Membrane</location>
        <topology evidence="1">Multi-pass membrane protein</topology>
    </subcellularLocation>
</comment>
<dbReference type="PANTHER" id="PTHR47119">
    <property type="entry name" value="PLANT VIRAL-RESPONSE FAMILY PROTEIN"/>
    <property type="match status" value="1"/>
</dbReference>
<keyword evidence="5 6" id="KW-0472">Membrane</keyword>
<organism evidence="7">
    <name type="scientific">Arundo donax</name>
    <name type="common">Giant reed</name>
    <name type="synonym">Donax arundinaceus</name>
    <dbReference type="NCBI Taxonomy" id="35708"/>
    <lineage>
        <taxon>Eukaryota</taxon>
        <taxon>Viridiplantae</taxon>
        <taxon>Streptophyta</taxon>
        <taxon>Embryophyta</taxon>
        <taxon>Tracheophyta</taxon>
        <taxon>Spermatophyta</taxon>
        <taxon>Magnoliopsida</taxon>
        <taxon>Liliopsida</taxon>
        <taxon>Poales</taxon>
        <taxon>Poaceae</taxon>
        <taxon>PACMAD clade</taxon>
        <taxon>Arundinoideae</taxon>
        <taxon>Arundineae</taxon>
        <taxon>Arundo</taxon>
    </lineage>
</organism>
<evidence type="ECO:0000256" key="3">
    <source>
        <dbReference type="ARBA" id="ARBA00022692"/>
    </source>
</evidence>
<feature type="transmembrane region" description="Helical" evidence="6">
    <location>
        <begin position="89"/>
        <end position="111"/>
    </location>
</feature>
<keyword evidence="4 6" id="KW-1133">Transmembrane helix</keyword>
<proteinExistence type="inferred from homology"/>
<feature type="transmembrane region" description="Helical" evidence="6">
    <location>
        <begin position="178"/>
        <end position="198"/>
    </location>
</feature>
<dbReference type="InterPro" id="IPR006904">
    <property type="entry name" value="DUF716"/>
</dbReference>
<evidence type="ECO:0000256" key="2">
    <source>
        <dbReference type="ARBA" id="ARBA00006948"/>
    </source>
</evidence>
<evidence type="ECO:0000256" key="1">
    <source>
        <dbReference type="ARBA" id="ARBA00004141"/>
    </source>
</evidence>
<feature type="transmembrane region" description="Helical" evidence="6">
    <location>
        <begin position="59"/>
        <end position="77"/>
    </location>
</feature>
<dbReference type="PANTHER" id="PTHR47119:SF4">
    <property type="entry name" value="C GLOBULAR STAGE ISOFORM 1"/>
    <property type="match status" value="1"/>
</dbReference>
<dbReference type="EMBL" id="GBRH01193943">
    <property type="protein sequence ID" value="JAE03953.1"/>
    <property type="molecule type" value="Transcribed_RNA"/>
</dbReference>
<protein>
    <submittedName>
        <fullName evidence="7">Uncharacterized protein</fullName>
    </submittedName>
</protein>
<dbReference type="Pfam" id="PF04819">
    <property type="entry name" value="DUF716"/>
    <property type="match status" value="1"/>
</dbReference>
<sequence>MFLELLYSNPLRVFIGGDGADPARLDGLEHGGMLLMFFLFAALALLSEKTRYLPLSDGALSLVLATAFMSEFLLFYFHSTTHTALEGYYYHLLLLLVGLCIAATVLGALLPASFPADLAAGVLIALQGLWFFQTALTLHGPMLPAGCARGEVDGAGGDPHAECGNRAAQERAEQLANFQLFGLVFLAFVYVLACYAVAAARYGHPDLVTTYDKHVAAIECRHDSAATVATATSAAEECAI</sequence>
<dbReference type="GO" id="GO:0016020">
    <property type="term" value="C:membrane"/>
    <property type="evidence" value="ECO:0007669"/>
    <property type="project" value="UniProtKB-SubCell"/>
</dbReference>
<evidence type="ECO:0000256" key="5">
    <source>
        <dbReference type="ARBA" id="ARBA00023136"/>
    </source>
</evidence>
<accession>A0A0A9F6Q3</accession>
<evidence type="ECO:0000256" key="4">
    <source>
        <dbReference type="ARBA" id="ARBA00022989"/>
    </source>
</evidence>
<evidence type="ECO:0000256" key="6">
    <source>
        <dbReference type="SAM" id="Phobius"/>
    </source>
</evidence>
<name>A0A0A9F6Q3_ARUDO</name>
<dbReference type="AlphaFoldDB" id="A0A0A9F6Q3"/>
<reference evidence="7" key="2">
    <citation type="journal article" date="2015" name="Data Brief">
        <title>Shoot transcriptome of the giant reed, Arundo donax.</title>
        <authorList>
            <person name="Barrero R.A."/>
            <person name="Guerrero F.D."/>
            <person name="Moolhuijzen P."/>
            <person name="Goolsby J.A."/>
            <person name="Tidwell J."/>
            <person name="Bellgard S.E."/>
            <person name="Bellgard M.I."/>
        </authorList>
    </citation>
    <scope>NUCLEOTIDE SEQUENCE</scope>
    <source>
        <tissue evidence="7">Shoot tissue taken approximately 20 cm above the soil surface</tissue>
    </source>
</reference>